<dbReference type="GO" id="GO:0000160">
    <property type="term" value="P:phosphorelay signal transduction system"/>
    <property type="evidence" value="ECO:0007669"/>
    <property type="project" value="InterPro"/>
</dbReference>
<keyword evidence="1 5" id="KW-0597">Phosphoprotein</keyword>
<dbReference type="RefSeq" id="WP_166856786.1">
    <property type="nucleotide sequence ID" value="NZ_CP063989.1"/>
</dbReference>
<dbReference type="SUPFAM" id="SSF52172">
    <property type="entry name" value="CheY-like"/>
    <property type="match status" value="1"/>
</dbReference>
<evidence type="ECO:0000313" key="9">
    <source>
        <dbReference type="Proteomes" id="UP000594637"/>
    </source>
</evidence>
<dbReference type="CDD" id="cd17535">
    <property type="entry name" value="REC_NarL-like"/>
    <property type="match status" value="1"/>
</dbReference>
<dbReference type="PANTHER" id="PTHR43214:SF24">
    <property type="entry name" value="TRANSCRIPTIONAL REGULATORY PROTEIN NARL-RELATED"/>
    <property type="match status" value="1"/>
</dbReference>
<protein>
    <submittedName>
        <fullName evidence="8">Response regulator transcription factor</fullName>
    </submittedName>
</protein>
<reference evidence="8 9" key="1">
    <citation type="submission" date="2020-11" db="EMBL/GenBank/DDBJ databases">
        <title>Actinomyces sp. ZJ750.</title>
        <authorList>
            <person name="Zhou J."/>
        </authorList>
    </citation>
    <scope>NUCLEOTIDE SEQUENCE [LARGE SCALE GENOMIC DNA]</scope>
    <source>
        <strain evidence="8 9">ZJ750</strain>
    </source>
</reference>
<evidence type="ECO:0000259" key="6">
    <source>
        <dbReference type="PROSITE" id="PS50043"/>
    </source>
</evidence>
<dbReference type="InterPro" id="IPR058245">
    <property type="entry name" value="NreC/VraR/RcsB-like_REC"/>
</dbReference>
<dbReference type="Pfam" id="PF00072">
    <property type="entry name" value="Response_reg"/>
    <property type="match status" value="1"/>
</dbReference>
<dbReference type="EMBL" id="CP063989">
    <property type="protein sequence ID" value="QPL04749.1"/>
    <property type="molecule type" value="Genomic_DNA"/>
</dbReference>
<feature type="modified residue" description="4-aspartylphosphate" evidence="5">
    <location>
        <position position="64"/>
    </location>
</feature>
<organism evidence="8 9">
    <name type="scientific">Actinomyces respiraculi</name>
    <dbReference type="NCBI Taxonomy" id="2744574"/>
    <lineage>
        <taxon>Bacteria</taxon>
        <taxon>Bacillati</taxon>
        <taxon>Actinomycetota</taxon>
        <taxon>Actinomycetes</taxon>
        <taxon>Actinomycetales</taxon>
        <taxon>Actinomycetaceae</taxon>
        <taxon>Actinomyces</taxon>
    </lineage>
</organism>
<dbReference type="GO" id="GO:0003677">
    <property type="term" value="F:DNA binding"/>
    <property type="evidence" value="ECO:0007669"/>
    <property type="project" value="UniProtKB-KW"/>
</dbReference>
<feature type="domain" description="Response regulatory" evidence="7">
    <location>
        <begin position="9"/>
        <end position="131"/>
    </location>
</feature>
<dbReference type="KEGG" id="arep:ID810_08195"/>
<dbReference type="PANTHER" id="PTHR43214">
    <property type="entry name" value="TWO-COMPONENT RESPONSE REGULATOR"/>
    <property type="match status" value="1"/>
</dbReference>
<dbReference type="GO" id="GO:0006355">
    <property type="term" value="P:regulation of DNA-templated transcription"/>
    <property type="evidence" value="ECO:0007669"/>
    <property type="project" value="InterPro"/>
</dbReference>
<dbReference type="InterPro" id="IPR039420">
    <property type="entry name" value="WalR-like"/>
</dbReference>
<dbReference type="Pfam" id="PF00196">
    <property type="entry name" value="GerE"/>
    <property type="match status" value="1"/>
</dbReference>
<dbReference type="PROSITE" id="PS50110">
    <property type="entry name" value="RESPONSE_REGULATORY"/>
    <property type="match status" value="1"/>
</dbReference>
<dbReference type="Gene3D" id="3.40.50.2300">
    <property type="match status" value="1"/>
</dbReference>
<dbReference type="InterPro" id="IPR011006">
    <property type="entry name" value="CheY-like_superfamily"/>
</dbReference>
<keyword evidence="3" id="KW-0238">DNA-binding</keyword>
<name>A0A7T0PVI8_9ACTO</name>
<evidence type="ECO:0000259" key="7">
    <source>
        <dbReference type="PROSITE" id="PS50110"/>
    </source>
</evidence>
<evidence type="ECO:0000313" key="8">
    <source>
        <dbReference type="EMBL" id="QPL04749.1"/>
    </source>
</evidence>
<evidence type="ECO:0000256" key="2">
    <source>
        <dbReference type="ARBA" id="ARBA00023015"/>
    </source>
</evidence>
<evidence type="ECO:0000256" key="1">
    <source>
        <dbReference type="ARBA" id="ARBA00022553"/>
    </source>
</evidence>
<dbReference type="PROSITE" id="PS00622">
    <property type="entry name" value="HTH_LUXR_1"/>
    <property type="match status" value="1"/>
</dbReference>
<proteinExistence type="predicted"/>
<dbReference type="PRINTS" id="PR00038">
    <property type="entry name" value="HTHLUXR"/>
</dbReference>
<dbReference type="CDD" id="cd06170">
    <property type="entry name" value="LuxR_C_like"/>
    <property type="match status" value="1"/>
</dbReference>
<dbReference type="SMART" id="SM00421">
    <property type="entry name" value="HTH_LUXR"/>
    <property type="match status" value="1"/>
</dbReference>
<dbReference type="SMART" id="SM00448">
    <property type="entry name" value="REC"/>
    <property type="match status" value="1"/>
</dbReference>
<evidence type="ECO:0000256" key="4">
    <source>
        <dbReference type="ARBA" id="ARBA00023163"/>
    </source>
</evidence>
<dbReference type="InterPro" id="IPR016032">
    <property type="entry name" value="Sig_transdc_resp-reg_C-effctor"/>
</dbReference>
<dbReference type="InterPro" id="IPR001789">
    <property type="entry name" value="Sig_transdc_resp-reg_receiver"/>
</dbReference>
<keyword evidence="2" id="KW-0805">Transcription regulation</keyword>
<dbReference type="PROSITE" id="PS50043">
    <property type="entry name" value="HTH_LUXR_2"/>
    <property type="match status" value="1"/>
</dbReference>
<keyword evidence="4" id="KW-0804">Transcription</keyword>
<dbReference type="InterPro" id="IPR000792">
    <property type="entry name" value="Tscrpt_reg_LuxR_C"/>
</dbReference>
<gene>
    <name evidence="8" type="ORF">ID810_08195</name>
</gene>
<dbReference type="SUPFAM" id="SSF46894">
    <property type="entry name" value="C-terminal effector domain of the bipartite response regulators"/>
    <property type="match status" value="1"/>
</dbReference>
<keyword evidence="9" id="KW-1185">Reference proteome</keyword>
<sequence length="264" mass="27277">MTDTRLPVRVVVVDDQELVRISFEMLLAAQPDIEVVGSADDGAAALTVLRSVAPDGAADCVLMDLRMPVLDGASAIRVLRADPELATTRVLVLTTFDDEELVLEALRAGADGYLLKDTSPQVLLEAVRAVAAGGSWLDPAVTGTVLAQLGQGGAQDSAATGAVTASGRDLGPAPADAAADTVAAAGTRALAEPLTLREEEVLALVCEGLSNTAVGERLHLAESTVKTHVRSLLGKTGCTNRVELIVHAYRHGMVAPAPDNALPH</sequence>
<evidence type="ECO:0000256" key="5">
    <source>
        <dbReference type="PROSITE-ProRule" id="PRU00169"/>
    </source>
</evidence>
<dbReference type="Proteomes" id="UP000594637">
    <property type="component" value="Chromosome"/>
</dbReference>
<feature type="domain" description="HTH luxR-type" evidence="6">
    <location>
        <begin position="187"/>
        <end position="252"/>
    </location>
</feature>
<dbReference type="AlphaFoldDB" id="A0A7T0PVI8"/>
<evidence type="ECO:0000256" key="3">
    <source>
        <dbReference type="ARBA" id="ARBA00023125"/>
    </source>
</evidence>
<accession>A0A7T0PVI8</accession>